<evidence type="ECO:0000256" key="7">
    <source>
        <dbReference type="ARBA" id="ARBA00035545"/>
    </source>
</evidence>
<keyword evidence="3 9" id="KW-0689">Ribosomal protein</keyword>
<reference evidence="9" key="1">
    <citation type="submission" date="2020-04" db="EMBL/GenBank/DDBJ databases">
        <authorList>
            <person name="Neveu A P."/>
        </authorList>
    </citation>
    <scope>NUCLEOTIDE SEQUENCE</scope>
    <source>
        <tissue evidence="9">Whole embryo</tissue>
    </source>
</reference>
<dbReference type="FunFam" id="3.30.780.10:FF:000009">
    <property type="entry name" value="39S ribosomal protein L49, mitochondrial"/>
    <property type="match status" value="1"/>
</dbReference>
<accession>A0A6F9DM37</accession>
<organism evidence="9">
    <name type="scientific">Phallusia mammillata</name>
    <dbReference type="NCBI Taxonomy" id="59560"/>
    <lineage>
        <taxon>Eukaryota</taxon>
        <taxon>Metazoa</taxon>
        <taxon>Chordata</taxon>
        <taxon>Tunicata</taxon>
        <taxon>Ascidiacea</taxon>
        <taxon>Phlebobranchia</taxon>
        <taxon>Ascidiidae</taxon>
        <taxon>Phallusia</taxon>
    </lineage>
</organism>
<evidence type="ECO:0000256" key="1">
    <source>
        <dbReference type="ARBA" id="ARBA00004173"/>
    </source>
</evidence>
<gene>
    <name evidence="9" type="primary">Mrpl49</name>
</gene>
<proteinExistence type="evidence at transcript level"/>
<dbReference type="PANTHER" id="PTHR13477">
    <property type="entry name" value="MITOCHONDRIAL 39S RIBOSOMAL PROTEIN L49"/>
    <property type="match status" value="1"/>
</dbReference>
<comment type="subcellular location">
    <subcellularLocation>
        <location evidence="1">Mitochondrion</location>
    </subcellularLocation>
</comment>
<dbReference type="GO" id="GO:0005762">
    <property type="term" value="C:mitochondrial large ribosomal subunit"/>
    <property type="evidence" value="ECO:0007669"/>
    <property type="project" value="TreeGrafter"/>
</dbReference>
<dbReference type="EMBL" id="LR788123">
    <property type="protein sequence ID" value="CAB3263985.1"/>
    <property type="molecule type" value="mRNA"/>
</dbReference>
<dbReference type="AlphaFoldDB" id="A0A6F9DM37"/>
<evidence type="ECO:0000256" key="3">
    <source>
        <dbReference type="ARBA" id="ARBA00022980"/>
    </source>
</evidence>
<keyword evidence="4" id="KW-0496">Mitochondrion</keyword>
<feature type="region of interest" description="Disordered" evidence="8">
    <location>
        <begin position="77"/>
        <end position="96"/>
    </location>
</feature>
<evidence type="ECO:0000256" key="4">
    <source>
        <dbReference type="ARBA" id="ARBA00023128"/>
    </source>
</evidence>
<evidence type="ECO:0000313" key="9">
    <source>
        <dbReference type="EMBL" id="CAB3263985.1"/>
    </source>
</evidence>
<name>A0A6F9DM37_9ASCI</name>
<dbReference type="GO" id="GO:0006412">
    <property type="term" value="P:translation"/>
    <property type="evidence" value="ECO:0007669"/>
    <property type="project" value="InterPro"/>
</dbReference>
<evidence type="ECO:0000256" key="2">
    <source>
        <dbReference type="ARBA" id="ARBA00005677"/>
    </source>
</evidence>
<dbReference type="PANTHER" id="PTHR13477:SF0">
    <property type="entry name" value="LARGE RIBOSOMAL SUBUNIT PROTEIN ML49"/>
    <property type="match status" value="1"/>
</dbReference>
<keyword evidence="5" id="KW-0687">Ribonucleoprotein</keyword>
<protein>
    <recommendedName>
        <fullName evidence="6">Large ribosomal subunit protein mL49</fullName>
    </recommendedName>
    <alternativeName>
        <fullName evidence="7">39S ribosomal protein L49, mitochondrial</fullName>
    </alternativeName>
</protein>
<dbReference type="InterPro" id="IPR007740">
    <property type="entry name" value="Ribosomal_mL49"/>
</dbReference>
<evidence type="ECO:0000256" key="5">
    <source>
        <dbReference type="ARBA" id="ARBA00023274"/>
    </source>
</evidence>
<dbReference type="Pfam" id="PF05046">
    <property type="entry name" value="Img2"/>
    <property type="match status" value="1"/>
</dbReference>
<comment type="similarity">
    <text evidence="2">Belongs to the mitochondrion-specific ribosomal protein mL49 family.</text>
</comment>
<dbReference type="Gene3D" id="3.30.780.10">
    <property type="entry name" value="SUI1-like domain"/>
    <property type="match status" value="1"/>
</dbReference>
<evidence type="ECO:0000256" key="6">
    <source>
        <dbReference type="ARBA" id="ARBA00035191"/>
    </source>
</evidence>
<evidence type="ECO:0000256" key="8">
    <source>
        <dbReference type="SAM" id="MobiDB-lite"/>
    </source>
</evidence>
<dbReference type="GO" id="GO:0003735">
    <property type="term" value="F:structural constituent of ribosome"/>
    <property type="evidence" value="ECO:0007669"/>
    <property type="project" value="InterPro"/>
</dbReference>
<sequence length="187" mass="21224">MALRKCIYWNKVCPTCRVLLVSLNGPQITIHGKVKNARSGLQSYSTQANENNPSCETGYTVSKEDFKWVKRLLPPSKIPDPPKHAEYPTPSGWSPPLDPPPDLPYFVRRNKYHEFSVTVETKVGGGAFTHITKIEGDIWALNKDLARFLEPELKYDLATTVHEVNQRITVKGKFQDQVVKFLLLQGF</sequence>